<dbReference type="Gramene" id="OIT37514">
    <property type="protein sequence ID" value="OIT37514"/>
    <property type="gene ID" value="A4A49_12867"/>
</dbReference>
<evidence type="ECO:0000256" key="3">
    <source>
        <dbReference type="SAM" id="MobiDB-lite"/>
    </source>
</evidence>
<dbReference type="AlphaFoldDB" id="A0A314L9E7"/>
<dbReference type="Proteomes" id="UP000187609">
    <property type="component" value="Unassembled WGS sequence"/>
</dbReference>
<gene>
    <name evidence="5" type="primary">LARP1C_2</name>
    <name evidence="5" type="ORF">A4A49_12867</name>
</gene>
<comment type="caution">
    <text evidence="5">The sequence shown here is derived from an EMBL/GenBank/DDBJ whole genome shotgun (WGS) entry which is preliminary data.</text>
</comment>
<proteinExistence type="predicted"/>
<evidence type="ECO:0000313" key="6">
    <source>
        <dbReference type="Proteomes" id="UP000187609"/>
    </source>
</evidence>
<dbReference type="Gene3D" id="1.10.10.10">
    <property type="entry name" value="Winged helix-like DNA-binding domain superfamily/Winged helix DNA-binding domain"/>
    <property type="match status" value="1"/>
</dbReference>
<dbReference type="PROSITE" id="PS50961">
    <property type="entry name" value="HTH_LA"/>
    <property type="match status" value="1"/>
</dbReference>
<organism evidence="5 6">
    <name type="scientific">Nicotiana attenuata</name>
    <name type="common">Coyote tobacco</name>
    <dbReference type="NCBI Taxonomy" id="49451"/>
    <lineage>
        <taxon>Eukaryota</taxon>
        <taxon>Viridiplantae</taxon>
        <taxon>Streptophyta</taxon>
        <taxon>Embryophyta</taxon>
        <taxon>Tracheophyta</taxon>
        <taxon>Spermatophyta</taxon>
        <taxon>Magnoliopsida</taxon>
        <taxon>eudicotyledons</taxon>
        <taxon>Gunneridae</taxon>
        <taxon>Pentapetalae</taxon>
        <taxon>asterids</taxon>
        <taxon>lamiids</taxon>
        <taxon>Solanales</taxon>
        <taxon>Solanaceae</taxon>
        <taxon>Nicotianoideae</taxon>
        <taxon>Nicotianeae</taxon>
        <taxon>Nicotiana</taxon>
    </lineage>
</organism>
<dbReference type="STRING" id="49451.A0A314L9E7"/>
<reference evidence="5" key="1">
    <citation type="submission" date="2016-11" db="EMBL/GenBank/DDBJ databases">
        <title>The genome of Nicotiana attenuata.</title>
        <authorList>
            <person name="Xu S."/>
            <person name="Brockmoeller T."/>
            <person name="Gaquerel E."/>
            <person name="Navarro A."/>
            <person name="Kuhl H."/>
            <person name="Gase K."/>
            <person name="Ling Z."/>
            <person name="Zhou W."/>
            <person name="Kreitzer C."/>
            <person name="Stanke M."/>
            <person name="Tang H."/>
            <person name="Lyons E."/>
            <person name="Pandey P."/>
            <person name="Pandey S.P."/>
            <person name="Timmermann B."/>
            <person name="Baldwin I.T."/>
        </authorList>
    </citation>
    <scope>NUCLEOTIDE SEQUENCE [LARGE SCALE GENOMIC DNA]</scope>
    <source>
        <strain evidence="5">UT</strain>
    </source>
</reference>
<dbReference type="SMR" id="A0A314L9E7"/>
<feature type="compositionally biased region" description="Low complexity" evidence="3">
    <location>
        <begin position="182"/>
        <end position="197"/>
    </location>
</feature>
<dbReference type="EMBL" id="MJEQ01000302">
    <property type="protein sequence ID" value="OIT37514.1"/>
    <property type="molecule type" value="Genomic_DNA"/>
</dbReference>
<dbReference type="InterPro" id="IPR045180">
    <property type="entry name" value="La_dom_prot"/>
</dbReference>
<feature type="region of interest" description="Disordered" evidence="3">
    <location>
        <begin position="542"/>
        <end position="565"/>
    </location>
</feature>
<evidence type="ECO:0000256" key="1">
    <source>
        <dbReference type="ARBA" id="ARBA00022884"/>
    </source>
</evidence>
<dbReference type="SUPFAM" id="SSF46785">
    <property type="entry name" value="Winged helix' DNA-binding domain"/>
    <property type="match status" value="1"/>
</dbReference>
<evidence type="ECO:0000313" key="5">
    <source>
        <dbReference type="EMBL" id="OIT37514.1"/>
    </source>
</evidence>
<sequence length="565" mass="59135">MATAPASSANNTPSSPVAKADGAAAGATVSSPQSRRSLQAPWAQVVRGGGGGEVEAASVSSPRSPSPFPPAAVVSPEKISISDDCSAAQKSSPENSTSDALPESSGSNDGNVGRPKKPAWNKPLNGVVEAVTVMGGPLSWPALSESTRPGPKSSADSSKPIPDGSTSLSQGPIISQLPQKQANSNANTNSNANPSTPVRQRSMKHRGGSSSSGGAGSGPGGGGFIRTPLPPPTPPPLPPPFPGMPPYGNLIPPPPPPVLEPHVRGPRSVGGFPSQPHSAGDHSPHRNYGRKGGNFGGRPRGDGSYHNNHGGRRDQDRRDVHMAPPQFGPPHAAFMRPPPAGSGPFLPHTSLRPFPVPMGYDMGQFYYVPFSPESFSSVPIINQAPPLPQPFPLVDPNLPPSLVNQIEYYFSDANLVKDNFLRLKMDEEGWVPIKLIAEFPRVKSLTDKVQFDNIQFISYCLATSMLVEVQDEKIRRRDDWRKWTHTSSPFAADSGSSAPVASTDGALTTSLQNVSLNESTTNSSGATEATNAQMDVPVGVLSDESANQSTLAQEGSAEEISSGHA</sequence>
<evidence type="ECO:0000259" key="4">
    <source>
        <dbReference type="PROSITE" id="PS50961"/>
    </source>
</evidence>
<feature type="compositionally biased region" description="Low complexity" evidence="3">
    <location>
        <begin position="54"/>
        <end position="63"/>
    </location>
</feature>
<dbReference type="PANTHER" id="PTHR22792:SF155">
    <property type="entry name" value="LA-RELATED PROTEIN 1C-LIKE"/>
    <property type="match status" value="1"/>
</dbReference>
<dbReference type="InterPro" id="IPR006630">
    <property type="entry name" value="La_HTH"/>
</dbReference>
<feature type="region of interest" description="Disordered" evidence="3">
    <location>
        <begin position="1"/>
        <end position="123"/>
    </location>
</feature>
<accession>A0A314L9E7</accession>
<feature type="compositionally biased region" description="Polar residues" evidence="3">
    <location>
        <begin position="88"/>
        <end position="110"/>
    </location>
</feature>
<dbReference type="GeneID" id="109240650"/>
<feature type="compositionally biased region" description="Basic and acidic residues" evidence="3">
    <location>
        <begin position="311"/>
        <end position="321"/>
    </location>
</feature>
<name>A0A314L9E7_NICAT</name>
<dbReference type="Pfam" id="PF05383">
    <property type="entry name" value="La"/>
    <property type="match status" value="1"/>
</dbReference>
<dbReference type="PANTHER" id="PTHR22792">
    <property type="entry name" value="LUPUS LA PROTEIN-RELATED"/>
    <property type="match status" value="1"/>
</dbReference>
<feature type="compositionally biased region" description="Polar residues" evidence="3">
    <location>
        <begin position="28"/>
        <end position="37"/>
    </location>
</feature>
<dbReference type="SMART" id="SM00715">
    <property type="entry name" value="LA"/>
    <property type="match status" value="1"/>
</dbReference>
<feature type="compositionally biased region" description="Gly residues" evidence="3">
    <location>
        <begin position="210"/>
        <end position="224"/>
    </location>
</feature>
<keyword evidence="1 2" id="KW-0694">RNA-binding</keyword>
<evidence type="ECO:0000256" key="2">
    <source>
        <dbReference type="PROSITE-ProRule" id="PRU00332"/>
    </source>
</evidence>
<keyword evidence="6" id="KW-1185">Reference proteome</keyword>
<dbReference type="InterPro" id="IPR036388">
    <property type="entry name" value="WH-like_DNA-bd_sf"/>
</dbReference>
<dbReference type="CDD" id="cd07323">
    <property type="entry name" value="LAM"/>
    <property type="match status" value="1"/>
</dbReference>
<feature type="compositionally biased region" description="Pro residues" evidence="3">
    <location>
        <begin position="228"/>
        <end position="259"/>
    </location>
</feature>
<dbReference type="InterPro" id="IPR036390">
    <property type="entry name" value="WH_DNA-bd_sf"/>
</dbReference>
<dbReference type="OrthoDB" id="340227at2759"/>
<feature type="compositionally biased region" description="Low complexity" evidence="3">
    <location>
        <begin position="1"/>
        <end position="27"/>
    </location>
</feature>
<dbReference type="KEGG" id="nau:109240650"/>
<feature type="domain" description="HTH La-type RNA-binding" evidence="4">
    <location>
        <begin position="392"/>
        <end position="486"/>
    </location>
</feature>
<feature type="compositionally biased region" description="Polar residues" evidence="3">
    <location>
        <begin position="544"/>
        <end position="553"/>
    </location>
</feature>
<dbReference type="GO" id="GO:0003723">
    <property type="term" value="F:RNA binding"/>
    <property type="evidence" value="ECO:0007669"/>
    <property type="project" value="UniProtKB-UniRule"/>
</dbReference>
<feature type="region of interest" description="Disordered" evidence="3">
    <location>
        <begin position="137"/>
        <end position="346"/>
    </location>
</feature>
<protein>
    <submittedName>
        <fullName evidence="5">La-related protein 1c</fullName>
    </submittedName>
</protein>
<feature type="compositionally biased region" description="Polar residues" evidence="3">
    <location>
        <begin position="164"/>
        <end position="181"/>
    </location>
</feature>